<dbReference type="InterPro" id="IPR011009">
    <property type="entry name" value="Kinase-like_dom_sf"/>
</dbReference>
<comment type="caution">
    <text evidence="1">The sequence shown here is derived from an EMBL/GenBank/DDBJ whole genome shotgun (WGS) entry which is preliminary data.</text>
</comment>
<dbReference type="SUPFAM" id="SSF56112">
    <property type="entry name" value="Protein kinase-like (PK-like)"/>
    <property type="match status" value="1"/>
</dbReference>
<organism evidence="1 2">
    <name type="scientific">Bacillus cereus</name>
    <dbReference type="NCBI Taxonomy" id="1396"/>
    <lineage>
        <taxon>Bacteria</taxon>
        <taxon>Bacillati</taxon>
        <taxon>Bacillota</taxon>
        <taxon>Bacilli</taxon>
        <taxon>Bacillales</taxon>
        <taxon>Bacillaceae</taxon>
        <taxon>Bacillus</taxon>
        <taxon>Bacillus cereus group</taxon>
    </lineage>
</organism>
<protein>
    <submittedName>
        <fullName evidence="1">Aminoglycoside phosphotransferase</fullName>
    </submittedName>
</protein>
<dbReference type="Proteomes" id="UP000190641">
    <property type="component" value="Unassembled WGS sequence"/>
</dbReference>
<accession>A0A9X6B5T2</accession>
<evidence type="ECO:0000313" key="1">
    <source>
        <dbReference type="EMBL" id="OOR72633.1"/>
    </source>
</evidence>
<reference evidence="1 2" key="1">
    <citation type="submission" date="2017-01" db="EMBL/GenBank/DDBJ databases">
        <title>Bacillus cereus isolates.</title>
        <authorList>
            <person name="Beno S.M."/>
        </authorList>
    </citation>
    <scope>NUCLEOTIDE SEQUENCE [LARGE SCALE GENOMIC DNA]</scope>
    <source>
        <strain evidence="1 2">FSL K6-1030</strain>
    </source>
</reference>
<name>A0A9X6B5T2_BACCE</name>
<evidence type="ECO:0000313" key="2">
    <source>
        <dbReference type="Proteomes" id="UP000190641"/>
    </source>
</evidence>
<dbReference type="AlphaFoldDB" id="A0A9X6B5T2"/>
<gene>
    <name evidence="1" type="ORF">BLX06_23690</name>
</gene>
<dbReference type="EMBL" id="MUAU01000108">
    <property type="protein sequence ID" value="OOR72633.1"/>
    <property type="molecule type" value="Genomic_DNA"/>
</dbReference>
<proteinExistence type="predicted"/>
<dbReference type="Gene3D" id="3.30.200.20">
    <property type="entry name" value="Phosphorylase Kinase, domain 1"/>
    <property type="match status" value="1"/>
</dbReference>
<sequence length="97" mass="11554">MEQALEIAKFWFQNEHVTATVMQPKVAKVLCKNKEYILKKTGSIKQLLVEFDVLKQLYEKGIKVQKVVKTENDEQYVLYKEKYYCLFCPVTRFIKVK</sequence>